<dbReference type="SUPFAM" id="SSF75516">
    <property type="entry name" value="Pheromone-binding domain of LuxR-like quorum-sensing transcription factors"/>
    <property type="match status" value="1"/>
</dbReference>
<dbReference type="PANTHER" id="PTHR44688:SF16">
    <property type="entry name" value="DNA-BINDING TRANSCRIPTIONAL ACTIVATOR DEVR_DOSR"/>
    <property type="match status" value="1"/>
</dbReference>
<dbReference type="InterPro" id="IPR036388">
    <property type="entry name" value="WH-like_DNA-bd_sf"/>
</dbReference>
<dbReference type="InterPro" id="IPR000792">
    <property type="entry name" value="Tscrpt_reg_LuxR_C"/>
</dbReference>
<sequence length="216" mass="23594">MQAAIYSAVRALGFDSFNLGCEKTAQRDFMTDPTLTNWSYDDLVAYERGGWSDKDPLLDYAATGTGPLLWQRTIWDHGRHRDYYEYIKFAGIYGGVTIPFRGASEKLGALTLLSFADREHDKDVLHAASIIGMVGTARAAAIGLQTGQAGGGSAKFRSLSSLQREILKWVANGKSNTEIALIVGQSKRSVDYHVIEILKKLEVGSRAQAAAIYAAL</sequence>
<dbReference type="GO" id="GO:0006355">
    <property type="term" value="P:regulation of DNA-templated transcription"/>
    <property type="evidence" value="ECO:0007669"/>
    <property type="project" value="InterPro"/>
</dbReference>
<evidence type="ECO:0000256" key="2">
    <source>
        <dbReference type="ARBA" id="ARBA00023125"/>
    </source>
</evidence>
<keyword evidence="2" id="KW-0238">DNA-binding</keyword>
<keyword evidence="1" id="KW-0805">Transcription regulation</keyword>
<dbReference type="InterPro" id="IPR036693">
    <property type="entry name" value="TF_LuxR_autoind-bd_dom_sf"/>
</dbReference>
<reference evidence="5" key="1">
    <citation type="submission" date="2022-11" db="EMBL/GenBank/DDBJ databases">
        <title>Biodiversity and phylogenetic relationships of bacteria.</title>
        <authorList>
            <person name="Machado R.A.R."/>
            <person name="Bhat A."/>
            <person name="Loulou A."/>
            <person name="Kallel S."/>
        </authorList>
    </citation>
    <scope>NUCLEOTIDE SEQUENCE</scope>
    <source>
        <strain evidence="5">K-TC2</strain>
    </source>
</reference>
<dbReference type="PRINTS" id="PR00038">
    <property type="entry name" value="HTHLUXR"/>
</dbReference>
<proteinExistence type="predicted"/>
<name>A0A9X3E9C2_9HYPH</name>
<dbReference type="Pfam" id="PF03472">
    <property type="entry name" value="Autoind_bind"/>
    <property type="match status" value="1"/>
</dbReference>
<dbReference type="InterPro" id="IPR005143">
    <property type="entry name" value="TF_LuxR_autoind-bd_dom"/>
</dbReference>
<feature type="domain" description="HTH luxR-type" evidence="4">
    <location>
        <begin position="152"/>
        <end position="216"/>
    </location>
</feature>
<dbReference type="Gene3D" id="1.10.10.10">
    <property type="entry name" value="Winged helix-like DNA-binding domain superfamily/Winged helix DNA-binding domain"/>
    <property type="match status" value="1"/>
</dbReference>
<evidence type="ECO:0000259" key="4">
    <source>
        <dbReference type="PROSITE" id="PS50043"/>
    </source>
</evidence>
<evidence type="ECO:0000313" key="6">
    <source>
        <dbReference type="Proteomes" id="UP001144805"/>
    </source>
</evidence>
<gene>
    <name evidence="5" type="ORF">OSH07_21770</name>
</gene>
<dbReference type="SUPFAM" id="SSF46894">
    <property type="entry name" value="C-terminal effector domain of the bipartite response regulators"/>
    <property type="match status" value="1"/>
</dbReference>
<dbReference type="Proteomes" id="UP001144805">
    <property type="component" value="Unassembled WGS sequence"/>
</dbReference>
<comment type="caution">
    <text evidence="5">The sequence shown here is derived from an EMBL/GenBank/DDBJ whole genome shotgun (WGS) entry which is preliminary data.</text>
</comment>
<dbReference type="RefSeq" id="WP_266340803.1">
    <property type="nucleotide sequence ID" value="NZ_JAPKNK010000012.1"/>
</dbReference>
<evidence type="ECO:0000256" key="1">
    <source>
        <dbReference type="ARBA" id="ARBA00023015"/>
    </source>
</evidence>
<keyword evidence="6" id="KW-1185">Reference proteome</keyword>
<protein>
    <submittedName>
        <fullName evidence="5">LuxR C-terminal-related transcriptional regulator</fullName>
    </submittedName>
</protein>
<dbReference type="GO" id="GO:0003677">
    <property type="term" value="F:DNA binding"/>
    <property type="evidence" value="ECO:0007669"/>
    <property type="project" value="UniProtKB-KW"/>
</dbReference>
<dbReference type="Gene3D" id="3.30.450.80">
    <property type="entry name" value="Transcription factor LuxR-like, autoinducer-binding domain"/>
    <property type="match status" value="1"/>
</dbReference>
<dbReference type="SMART" id="SM00421">
    <property type="entry name" value="HTH_LUXR"/>
    <property type="match status" value="1"/>
</dbReference>
<dbReference type="InterPro" id="IPR016032">
    <property type="entry name" value="Sig_transdc_resp-reg_C-effctor"/>
</dbReference>
<dbReference type="PANTHER" id="PTHR44688">
    <property type="entry name" value="DNA-BINDING TRANSCRIPTIONAL ACTIVATOR DEVR_DOSR"/>
    <property type="match status" value="1"/>
</dbReference>
<dbReference type="PROSITE" id="PS50043">
    <property type="entry name" value="HTH_LUXR_2"/>
    <property type="match status" value="1"/>
</dbReference>
<dbReference type="AlphaFoldDB" id="A0A9X3E9C2"/>
<evidence type="ECO:0000313" key="5">
    <source>
        <dbReference type="EMBL" id="MCX5571843.1"/>
    </source>
</evidence>
<accession>A0A9X3E9C2</accession>
<dbReference type="EMBL" id="JAPKNK010000012">
    <property type="protein sequence ID" value="MCX5571843.1"/>
    <property type="molecule type" value="Genomic_DNA"/>
</dbReference>
<evidence type="ECO:0000256" key="3">
    <source>
        <dbReference type="ARBA" id="ARBA00023163"/>
    </source>
</evidence>
<keyword evidence="3" id="KW-0804">Transcription</keyword>
<organism evidence="5 6">
    <name type="scientific">Kaistia nematophila</name>
    <dbReference type="NCBI Taxonomy" id="2994654"/>
    <lineage>
        <taxon>Bacteria</taxon>
        <taxon>Pseudomonadati</taxon>
        <taxon>Pseudomonadota</taxon>
        <taxon>Alphaproteobacteria</taxon>
        <taxon>Hyphomicrobiales</taxon>
        <taxon>Kaistiaceae</taxon>
        <taxon>Kaistia</taxon>
    </lineage>
</organism>
<dbReference type="CDD" id="cd06170">
    <property type="entry name" value="LuxR_C_like"/>
    <property type="match status" value="1"/>
</dbReference>
<dbReference type="Pfam" id="PF00196">
    <property type="entry name" value="GerE"/>
    <property type="match status" value="1"/>
</dbReference>